<name>A0ABX1CWD8_9SPHN</name>
<dbReference type="EMBL" id="JAAVJH010000028">
    <property type="protein sequence ID" value="NJR80722.1"/>
    <property type="molecule type" value="Genomic_DNA"/>
</dbReference>
<gene>
    <name evidence="1" type="ORF">HBH26_19290</name>
</gene>
<evidence type="ECO:0000313" key="1">
    <source>
        <dbReference type="EMBL" id="NJR80722.1"/>
    </source>
</evidence>
<organism evidence="1 2">
    <name type="scientific">Sphingomonas corticis</name>
    <dbReference type="NCBI Taxonomy" id="2722791"/>
    <lineage>
        <taxon>Bacteria</taxon>
        <taxon>Pseudomonadati</taxon>
        <taxon>Pseudomonadota</taxon>
        <taxon>Alphaproteobacteria</taxon>
        <taxon>Sphingomonadales</taxon>
        <taxon>Sphingomonadaceae</taxon>
        <taxon>Sphingomonas</taxon>
    </lineage>
</organism>
<proteinExistence type="predicted"/>
<accession>A0ABX1CWD8</accession>
<protein>
    <recommendedName>
        <fullName evidence="3">Transposase</fullName>
    </recommendedName>
</protein>
<dbReference type="Proteomes" id="UP000732399">
    <property type="component" value="Unassembled WGS sequence"/>
</dbReference>
<sequence>MVARLDHRDDRGTVIAVLAMAGVPPYQCLAHDGGNDGA</sequence>
<comment type="caution">
    <text evidence="1">The sequence shown here is derived from an EMBL/GenBank/DDBJ whole genome shotgun (WGS) entry which is preliminary data.</text>
</comment>
<evidence type="ECO:0000313" key="2">
    <source>
        <dbReference type="Proteomes" id="UP000732399"/>
    </source>
</evidence>
<keyword evidence="2" id="KW-1185">Reference proteome</keyword>
<evidence type="ECO:0008006" key="3">
    <source>
        <dbReference type="Google" id="ProtNLM"/>
    </source>
</evidence>
<reference evidence="1 2" key="1">
    <citation type="submission" date="2020-03" db="EMBL/GenBank/DDBJ databases">
        <authorList>
            <person name="Wang L."/>
            <person name="He N."/>
            <person name="Li Y."/>
            <person name="Fang Y."/>
            <person name="Zhang F."/>
        </authorList>
    </citation>
    <scope>NUCLEOTIDE SEQUENCE [LARGE SCALE GENOMIC DNA]</scope>
    <source>
        <strain evidence="1 2">36D10-4-7</strain>
    </source>
</reference>